<name>A0A822ZV37_NELNU</name>
<dbReference type="AlphaFoldDB" id="A0A822ZV37"/>
<protein>
    <submittedName>
        <fullName evidence="3">Uncharacterized protein</fullName>
    </submittedName>
</protein>
<comment type="caution">
    <text evidence="3">The sequence shown here is derived from an EMBL/GenBank/DDBJ whole genome shotgun (WGS) entry which is preliminary data.</text>
</comment>
<reference evidence="3 4" key="1">
    <citation type="journal article" date="2020" name="Mol. Biol. Evol.">
        <title>Distinct Expression and Methylation Patterns for Genes with Different Fates following a Single Whole-Genome Duplication in Flowering Plants.</title>
        <authorList>
            <person name="Shi T."/>
            <person name="Rahmani R.S."/>
            <person name="Gugger P.F."/>
            <person name="Wang M."/>
            <person name="Li H."/>
            <person name="Zhang Y."/>
            <person name="Li Z."/>
            <person name="Wang Q."/>
            <person name="Van de Peer Y."/>
            <person name="Marchal K."/>
            <person name="Chen J."/>
        </authorList>
    </citation>
    <scope>NUCLEOTIDE SEQUENCE [LARGE SCALE GENOMIC DNA]</scope>
    <source>
        <tissue evidence="3">Leaf</tissue>
    </source>
</reference>
<proteinExistence type="predicted"/>
<gene>
    <name evidence="3" type="ORF">HUJ06_003988</name>
</gene>
<keyword evidence="2" id="KW-0732">Signal</keyword>
<feature type="signal peptide" evidence="2">
    <location>
        <begin position="1"/>
        <end position="21"/>
    </location>
</feature>
<feature type="compositionally biased region" description="Polar residues" evidence="1">
    <location>
        <begin position="98"/>
        <end position="107"/>
    </location>
</feature>
<keyword evidence="4" id="KW-1185">Reference proteome</keyword>
<sequence length="152" mass="17357">MLLSFFLMLFPYFLFLSLFCAKDLPVIARTAGRFAGKAIGYIQLACGQFENVLQQSQNRQVHKELQDAIAQLEAIRYEIWSISVMNPSPMTHRLMDNPETSPSSNGISVPEKLDEKTTQLTSSKRTILQQLQVQLICTVKPLHMQDWLNLEL</sequence>
<evidence type="ECO:0000256" key="1">
    <source>
        <dbReference type="SAM" id="MobiDB-lite"/>
    </source>
</evidence>
<dbReference type="PANTHER" id="PTHR35512:SF1">
    <property type="entry name" value="OS11G0550900 PROTEIN"/>
    <property type="match status" value="1"/>
</dbReference>
<evidence type="ECO:0000313" key="3">
    <source>
        <dbReference type="EMBL" id="DAD45758.1"/>
    </source>
</evidence>
<organism evidence="3 4">
    <name type="scientific">Nelumbo nucifera</name>
    <name type="common">Sacred lotus</name>
    <dbReference type="NCBI Taxonomy" id="4432"/>
    <lineage>
        <taxon>Eukaryota</taxon>
        <taxon>Viridiplantae</taxon>
        <taxon>Streptophyta</taxon>
        <taxon>Embryophyta</taxon>
        <taxon>Tracheophyta</taxon>
        <taxon>Spermatophyta</taxon>
        <taxon>Magnoliopsida</taxon>
        <taxon>Proteales</taxon>
        <taxon>Nelumbonaceae</taxon>
        <taxon>Nelumbo</taxon>
    </lineage>
</organism>
<dbReference type="Proteomes" id="UP000607653">
    <property type="component" value="Unassembled WGS sequence"/>
</dbReference>
<dbReference type="PANTHER" id="PTHR35512">
    <property type="entry name" value="OS11G0550900 PROTEIN"/>
    <property type="match status" value="1"/>
</dbReference>
<accession>A0A822ZV37</accession>
<evidence type="ECO:0000256" key="2">
    <source>
        <dbReference type="SAM" id="SignalP"/>
    </source>
</evidence>
<evidence type="ECO:0000313" key="4">
    <source>
        <dbReference type="Proteomes" id="UP000607653"/>
    </source>
</evidence>
<feature type="region of interest" description="Disordered" evidence="1">
    <location>
        <begin position="95"/>
        <end position="115"/>
    </location>
</feature>
<dbReference type="EMBL" id="DUZY01000007">
    <property type="protein sequence ID" value="DAD45758.1"/>
    <property type="molecule type" value="Genomic_DNA"/>
</dbReference>
<feature type="chain" id="PRO_5032985286" evidence="2">
    <location>
        <begin position="22"/>
        <end position="152"/>
    </location>
</feature>